<dbReference type="InterPro" id="IPR001346">
    <property type="entry name" value="Interferon_reg_fact_DNA-bd_dom"/>
</dbReference>
<organism evidence="2 3">
    <name type="scientific">Meganyctiphanes norvegica</name>
    <name type="common">Northern krill</name>
    <name type="synonym">Thysanopoda norvegica</name>
    <dbReference type="NCBI Taxonomy" id="48144"/>
    <lineage>
        <taxon>Eukaryota</taxon>
        <taxon>Metazoa</taxon>
        <taxon>Ecdysozoa</taxon>
        <taxon>Arthropoda</taxon>
        <taxon>Crustacea</taxon>
        <taxon>Multicrustacea</taxon>
        <taxon>Malacostraca</taxon>
        <taxon>Eumalacostraca</taxon>
        <taxon>Eucarida</taxon>
        <taxon>Euphausiacea</taxon>
        <taxon>Euphausiidae</taxon>
        <taxon>Meganyctiphanes</taxon>
    </lineage>
</organism>
<dbReference type="EMBL" id="CAXKWB010028657">
    <property type="protein sequence ID" value="CAL4133970.1"/>
    <property type="molecule type" value="Genomic_DNA"/>
</dbReference>
<keyword evidence="3" id="KW-1185">Reference proteome</keyword>
<comment type="caution">
    <text evidence="2">The sequence shown here is derived from an EMBL/GenBank/DDBJ whole genome shotgun (WGS) entry which is preliminary data.</text>
</comment>
<accession>A0AAV2RSK4</accession>
<feature type="domain" description="IRF tryptophan pentad repeat" evidence="1">
    <location>
        <begin position="20"/>
        <end position="119"/>
    </location>
</feature>
<evidence type="ECO:0000259" key="1">
    <source>
        <dbReference type="PROSITE" id="PS51507"/>
    </source>
</evidence>
<evidence type="ECO:0000313" key="3">
    <source>
        <dbReference type="Proteomes" id="UP001497623"/>
    </source>
</evidence>
<dbReference type="AlphaFoldDB" id="A0AAV2RSK4"/>
<name>A0AAV2RSK4_MEGNR</name>
<dbReference type="Pfam" id="PF00605">
    <property type="entry name" value="IRF"/>
    <property type="match status" value="1"/>
</dbReference>
<reference evidence="2 3" key="1">
    <citation type="submission" date="2024-05" db="EMBL/GenBank/DDBJ databases">
        <authorList>
            <person name="Wallberg A."/>
        </authorList>
    </citation>
    <scope>NUCLEOTIDE SEQUENCE [LARGE SCALE GENOMIC DNA]</scope>
</reference>
<dbReference type="GO" id="GO:0000978">
    <property type="term" value="F:RNA polymerase II cis-regulatory region sequence-specific DNA binding"/>
    <property type="evidence" value="ECO:0007669"/>
    <property type="project" value="TreeGrafter"/>
</dbReference>
<sequence>MSPHIVQDNPVDLSMKSRRKLRLDEFLRQNLDQAPAGRVIQWVDRPRGIFRILWTHQSSGAFTHEDATLFRYWAIARGKPADLSSVELKQSLRMALNKSPSVDRLQQAHDEYRYFRFTDWESNRKPRELDTRREHGDFSLNPHLYDIKSETMATPQNLVPHWAGDGVHRMAENIPGIYPFTNNHYLFNRCSPSFGETAYAPPKDMSLLNASTSMQIQDAHLVPNSDILQRNSHFIQSPPPLIELNYGYHDAQLVPGSSPESLYLSTAEMCEPQYEYSEPEKPRSGAFKPYNLYPKIDDEYSYLRTSSNPMEKCRKRNYREYIHNNESNYSIQLESKNECLDCESNSTYSNIYRNNHIEASEHLSKNTRKSSPLWNPLFSSLNGS</sequence>
<dbReference type="InterPro" id="IPR036390">
    <property type="entry name" value="WH_DNA-bd_sf"/>
</dbReference>
<dbReference type="PANTHER" id="PTHR11949:SF17">
    <property type="entry name" value="IRF TRYPTOPHAN PENTAD REPEAT DOMAIN-CONTAINING PROTEIN"/>
    <property type="match status" value="1"/>
</dbReference>
<dbReference type="GO" id="GO:0000981">
    <property type="term" value="F:DNA-binding transcription factor activity, RNA polymerase II-specific"/>
    <property type="evidence" value="ECO:0007669"/>
    <property type="project" value="TreeGrafter"/>
</dbReference>
<protein>
    <recommendedName>
        <fullName evidence="1">IRF tryptophan pentad repeat domain-containing protein</fullName>
    </recommendedName>
</protein>
<proteinExistence type="predicted"/>
<dbReference type="InterPro" id="IPR036388">
    <property type="entry name" value="WH-like_DNA-bd_sf"/>
</dbReference>
<gene>
    <name evidence="2" type="ORF">MNOR_LOCUS27358</name>
</gene>
<dbReference type="SMART" id="SM00348">
    <property type="entry name" value="IRF"/>
    <property type="match status" value="1"/>
</dbReference>
<dbReference type="Gene3D" id="1.10.10.10">
    <property type="entry name" value="Winged helix-like DNA-binding domain superfamily/Winged helix DNA-binding domain"/>
    <property type="match status" value="1"/>
</dbReference>
<evidence type="ECO:0000313" key="2">
    <source>
        <dbReference type="EMBL" id="CAL4133970.1"/>
    </source>
</evidence>
<dbReference type="Proteomes" id="UP001497623">
    <property type="component" value="Unassembled WGS sequence"/>
</dbReference>
<dbReference type="SUPFAM" id="SSF46785">
    <property type="entry name" value="Winged helix' DNA-binding domain"/>
    <property type="match status" value="1"/>
</dbReference>
<dbReference type="GO" id="GO:0005634">
    <property type="term" value="C:nucleus"/>
    <property type="evidence" value="ECO:0007669"/>
    <property type="project" value="TreeGrafter"/>
</dbReference>
<dbReference type="PANTHER" id="PTHR11949">
    <property type="entry name" value="INTERFERON REGULATORY FACTOR"/>
    <property type="match status" value="1"/>
</dbReference>
<dbReference type="PROSITE" id="PS51507">
    <property type="entry name" value="IRF_2"/>
    <property type="match status" value="1"/>
</dbReference>